<dbReference type="InterPro" id="IPR037401">
    <property type="entry name" value="SnoaL-like"/>
</dbReference>
<evidence type="ECO:0000313" key="3">
    <source>
        <dbReference type="Proteomes" id="UP000281028"/>
    </source>
</evidence>
<accession>A0A9Q5D9P0</accession>
<name>A0A9Q5D9P0_9BACT</name>
<proteinExistence type="predicted"/>
<dbReference type="InterPro" id="IPR032710">
    <property type="entry name" value="NTF2-like_dom_sf"/>
</dbReference>
<dbReference type="Proteomes" id="UP000281028">
    <property type="component" value="Unassembled WGS sequence"/>
</dbReference>
<dbReference type="SUPFAM" id="SSF54427">
    <property type="entry name" value="NTF2-like"/>
    <property type="match status" value="1"/>
</dbReference>
<organism evidence="2 3">
    <name type="scientific">Chitinophaga solisilvae</name>
    <dbReference type="NCBI Taxonomy" id="1233460"/>
    <lineage>
        <taxon>Bacteria</taxon>
        <taxon>Pseudomonadati</taxon>
        <taxon>Bacteroidota</taxon>
        <taxon>Chitinophagia</taxon>
        <taxon>Chitinophagales</taxon>
        <taxon>Chitinophagaceae</taxon>
        <taxon>Chitinophaga</taxon>
    </lineage>
</organism>
<sequence>MEHIVNKFFAAMAQRNLDDILALIADETDWYIPGNEAIAPWLGHRSTKAAIADFYRMLWENTEAVEGHIDHSFTQGNVNLTAGRFTTRMLQTGKLYESIFFTSMTIENDLIVKYRLLEEGYGLVKALQP</sequence>
<evidence type="ECO:0000259" key="1">
    <source>
        <dbReference type="Pfam" id="PF12680"/>
    </source>
</evidence>
<keyword evidence="3" id="KW-1185">Reference proteome</keyword>
<dbReference type="Pfam" id="PF12680">
    <property type="entry name" value="SnoaL_2"/>
    <property type="match status" value="1"/>
</dbReference>
<evidence type="ECO:0000313" key="2">
    <source>
        <dbReference type="EMBL" id="NSL87851.1"/>
    </source>
</evidence>
<reference evidence="2" key="1">
    <citation type="submission" date="2020-05" db="EMBL/GenBank/DDBJ databases">
        <title>Chitinophaga laudate sp. nov., isolated from a tropical peat swamp.</title>
        <authorList>
            <person name="Goh C.B.S."/>
            <person name="Lee M.S."/>
            <person name="Parimannan S."/>
            <person name="Pasbakhsh P."/>
            <person name="Yule C.M."/>
            <person name="Rajandas H."/>
            <person name="Loke S."/>
            <person name="Croft L."/>
            <person name="Tan J.B.L."/>
        </authorList>
    </citation>
    <scope>NUCLEOTIDE SEQUENCE</scope>
    <source>
        <strain evidence="2">Mgbs1</strain>
    </source>
</reference>
<dbReference type="Gene3D" id="3.10.450.50">
    <property type="match status" value="1"/>
</dbReference>
<dbReference type="EMBL" id="RIAR02000001">
    <property type="protein sequence ID" value="NSL87851.1"/>
    <property type="molecule type" value="Genomic_DNA"/>
</dbReference>
<gene>
    <name evidence="2" type="ORF">ECE50_013470</name>
</gene>
<dbReference type="OrthoDB" id="6657864at2"/>
<comment type="caution">
    <text evidence="2">The sequence shown here is derived from an EMBL/GenBank/DDBJ whole genome shotgun (WGS) entry which is preliminary data.</text>
</comment>
<feature type="domain" description="SnoaL-like" evidence="1">
    <location>
        <begin position="5"/>
        <end position="113"/>
    </location>
</feature>
<protein>
    <submittedName>
        <fullName evidence="2">Nuclear transport factor 2 family protein</fullName>
    </submittedName>
</protein>
<dbReference type="AlphaFoldDB" id="A0A9Q5D9P0"/>